<dbReference type="EC" id="2.7.13.3" evidence="2"/>
<dbReference type="GO" id="GO:0046983">
    <property type="term" value="F:protein dimerization activity"/>
    <property type="evidence" value="ECO:0007669"/>
    <property type="project" value="InterPro"/>
</dbReference>
<dbReference type="Gene3D" id="3.30.565.10">
    <property type="entry name" value="Histidine kinase-like ATPase, C-terminal domain"/>
    <property type="match status" value="1"/>
</dbReference>
<protein>
    <recommendedName>
        <fullName evidence="2">histidine kinase</fullName>
        <ecNumber evidence="2">2.7.13.3</ecNumber>
    </recommendedName>
</protein>
<dbReference type="GO" id="GO:0005524">
    <property type="term" value="F:ATP binding"/>
    <property type="evidence" value="ECO:0007669"/>
    <property type="project" value="UniProtKB-KW"/>
</dbReference>
<keyword evidence="9" id="KW-0472">Membrane</keyword>
<evidence type="ECO:0000256" key="5">
    <source>
        <dbReference type="ARBA" id="ARBA00022741"/>
    </source>
</evidence>
<keyword evidence="9" id="KW-1133">Transmembrane helix</keyword>
<dbReference type="PANTHER" id="PTHR24421">
    <property type="entry name" value="NITRATE/NITRITE SENSOR PROTEIN NARX-RELATED"/>
    <property type="match status" value="1"/>
</dbReference>
<evidence type="ECO:0000256" key="8">
    <source>
        <dbReference type="ARBA" id="ARBA00023012"/>
    </source>
</evidence>
<feature type="transmembrane region" description="Helical" evidence="9">
    <location>
        <begin position="158"/>
        <end position="178"/>
    </location>
</feature>
<keyword evidence="5" id="KW-0547">Nucleotide-binding</keyword>
<keyword evidence="8" id="KW-0902">Two-component regulatory system</keyword>
<evidence type="ECO:0000256" key="3">
    <source>
        <dbReference type="ARBA" id="ARBA00022553"/>
    </source>
</evidence>
<feature type="transmembrane region" description="Helical" evidence="9">
    <location>
        <begin position="89"/>
        <end position="109"/>
    </location>
</feature>
<feature type="transmembrane region" description="Helical" evidence="9">
    <location>
        <begin position="33"/>
        <end position="51"/>
    </location>
</feature>
<gene>
    <name evidence="11" type="ORF">P0Y48_04590</name>
</gene>
<dbReference type="Proteomes" id="UP001213972">
    <property type="component" value="Chromosome"/>
</dbReference>
<dbReference type="CDD" id="cd16917">
    <property type="entry name" value="HATPase_UhpB-NarQ-NarX-like"/>
    <property type="match status" value="1"/>
</dbReference>
<reference evidence="11" key="1">
    <citation type="submission" date="2023-03" db="EMBL/GenBank/DDBJ databases">
        <title>Andean soil-derived lignocellulolytic bacterial consortium as a source of novel taxa and putative plastic-active enzymes.</title>
        <authorList>
            <person name="Diaz-Garcia L."/>
            <person name="Chuvochina M."/>
            <person name="Feuerriegel G."/>
            <person name="Bunk B."/>
            <person name="Sproer C."/>
            <person name="Streit W.R."/>
            <person name="Rodriguez L.M."/>
            <person name="Overmann J."/>
            <person name="Jimenez D.J."/>
        </authorList>
    </citation>
    <scope>NUCLEOTIDE SEQUENCE</scope>
    <source>
        <strain evidence="11">MAG 4610</strain>
    </source>
</reference>
<feature type="transmembrane region" description="Helical" evidence="9">
    <location>
        <begin position="63"/>
        <end position="82"/>
    </location>
</feature>
<keyword evidence="7" id="KW-0067">ATP-binding</keyword>
<evidence type="ECO:0000256" key="1">
    <source>
        <dbReference type="ARBA" id="ARBA00000085"/>
    </source>
</evidence>
<dbReference type="InterPro" id="IPR055558">
    <property type="entry name" value="DUF7134"/>
</dbReference>
<feature type="transmembrane region" description="Helical" evidence="9">
    <location>
        <begin position="129"/>
        <end position="151"/>
    </location>
</feature>
<keyword evidence="6 11" id="KW-0418">Kinase</keyword>
<feature type="domain" description="Histidine kinase/HSP90-like ATPase" evidence="10">
    <location>
        <begin position="321"/>
        <end position="411"/>
    </location>
</feature>
<evidence type="ECO:0000256" key="4">
    <source>
        <dbReference type="ARBA" id="ARBA00022679"/>
    </source>
</evidence>
<dbReference type="InterPro" id="IPR036890">
    <property type="entry name" value="HATPase_C_sf"/>
</dbReference>
<keyword evidence="3" id="KW-0597">Phosphoprotein</keyword>
<keyword evidence="9" id="KW-0812">Transmembrane</keyword>
<dbReference type="GO" id="GO:0016020">
    <property type="term" value="C:membrane"/>
    <property type="evidence" value="ECO:0007669"/>
    <property type="project" value="InterPro"/>
</dbReference>
<evidence type="ECO:0000259" key="10">
    <source>
        <dbReference type="SMART" id="SM00387"/>
    </source>
</evidence>
<evidence type="ECO:0000256" key="7">
    <source>
        <dbReference type="ARBA" id="ARBA00022840"/>
    </source>
</evidence>
<dbReference type="InterPro" id="IPR050482">
    <property type="entry name" value="Sensor_HK_TwoCompSys"/>
</dbReference>
<evidence type="ECO:0000256" key="2">
    <source>
        <dbReference type="ARBA" id="ARBA00012438"/>
    </source>
</evidence>
<organism evidence="11 12">
    <name type="scientific">Candidatus Microbacterium phytovorans</name>
    <dbReference type="NCBI Taxonomy" id="3121374"/>
    <lineage>
        <taxon>Bacteria</taxon>
        <taxon>Bacillati</taxon>
        <taxon>Actinomycetota</taxon>
        <taxon>Actinomycetes</taxon>
        <taxon>Micrococcales</taxon>
        <taxon>Microbacteriaceae</taxon>
        <taxon>Microbacterium</taxon>
    </lineage>
</organism>
<dbReference type="PANTHER" id="PTHR24421:SF10">
    <property type="entry name" value="NITRATE_NITRITE SENSOR PROTEIN NARQ"/>
    <property type="match status" value="1"/>
</dbReference>
<dbReference type="InterPro" id="IPR011712">
    <property type="entry name" value="Sig_transdc_His_kin_sub3_dim/P"/>
</dbReference>
<dbReference type="SUPFAM" id="SSF55874">
    <property type="entry name" value="ATPase domain of HSP90 chaperone/DNA topoisomerase II/histidine kinase"/>
    <property type="match status" value="1"/>
</dbReference>
<proteinExistence type="predicted"/>
<evidence type="ECO:0000313" key="12">
    <source>
        <dbReference type="Proteomes" id="UP001213972"/>
    </source>
</evidence>
<sequence length="423" mass="44643">MSTRSRSAPPPEDDLRLPRLPGVVRRFWSRHPVLADVVIALLCLLLTLTPPTTFRGPDGTGPLHPTAVPLLVLTVVCSALLLRRRTWTLSVFVASYVLAIAFLFAPVPVGSVLPLVTSYSLAVYRSSRAAWLGLGLGIGSLSAVAGMLVLTSTIEFPIAVSTVIGEAALALIGTLVGVNVGNRKRYVEAIIDRSRQLLRERDQQGQIAAAAERARIAREMHDIVSHSLTVIVALTEGAGATADPERARQATLQASQTARAALQEMRGMLGVLRDESDPEAPLLPPDEDAASAAIEAARAAGFPVTSRITTLGRPLDELPRTIRLAVGRVVQEGVTNAMRHAPAASTIAVTVAVGVESVDVEVRNDGVTGAARPGGFGLRGLRERVELAGGQLTVGPEGAVWRLRASLPLAEEPTDSKPAKGHP</sequence>
<dbReference type="Pfam" id="PF23539">
    <property type="entry name" value="DUF7134"/>
    <property type="match status" value="1"/>
</dbReference>
<accession>A0AAJ5W2F6</accession>
<dbReference type="SMART" id="SM00387">
    <property type="entry name" value="HATPase_c"/>
    <property type="match status" value="1"/>
</dbReference>
<comment type="catalytic activity">
    <reaction evidence="1">
        <text>ATP + protein L-histidine = ADP + protein N-phospho-L-histidine.</text>
        <dbReference type="EC" id="2.7.13.3"/>
    </reaction>
</comment>
<keyword evidence="4" id="KW-0808">Transferase</keyword>
<dbReference type="InterPro" id="IPR003594">
    <property type="entry name" value="HATPase_dom"/>
</dbReference>
<dbReference type="Gene3D" id="1.20.5.1930">
    <property type="match status" value="1"/>
</dbReference>
<evidence type="ECO:0000313" key="11">
    <source>
        <dbReference type="EMBL" id="WEK14487.1"/>
    </source>
</evidence>
<dbReference type="GO" id="GO:0000155">
    <property type="term" value="F:phosphorelay sensor kinase activity"/>
    <property type="evidence" value="ECO:0007669"/>
    <property type="project" value="InterPro"/>
</dbReference>
<dbReference type="AlphaFoldDB" id="A0AAJ5W2F6"/>
<evidence type="ECO:0000256" key="9">
    <source>
        <dbReference type="SAM" id="Phobius"/>
    </source>
</evidence>
<name>A0AAJ5W2F6_9MICO</name>
<evidence type="ECO:0000256" key="6">
    <source>
        <dbReference type="ARBA" id="ARBA00022777"/>
    </source>
</evidence>
<dbReference type="EMBL" id="CP119321">
    <property type="protein sequence ID" value="WEK14487.1"/>
    <property type="molecule type" value="Genomic_DNA"/>
</dbReference>
<dbReference type="Pfam" id="PF07730">
    <property type="entry name" value="HisKA_3"/>
    <property type="match status" value="1"/>
</dbReference>